<dbReference type="InterPro" id="IPR019775">
    <property type="entry name" value="WD40_repeat_CS"/>
</dbReference>
<dbReference type="Gene3D" id="2.130.10.10">
    <property type="entry name" value="YVTN repeat-like/Quinoprotein amine dehydrogenase"/>
    <property type="match status" value="1"/>
</dbReference>
<proteinExistence type="predicted"/>
<dbReference type="PANTHER" id="PTHR22847:SF637">
    <property type="entry name" value="WD REPEAT DOMAIN 5B"/>
    <property type="match status" value="1"/>
</dbReference>
<feature type="repeat" description="WD" evidence="3">
    <location>
        <begin position="161"/>
        <end position="200"/>
    </location>
</feature>
<name>A0ABR4N851_9FUNG</name>
<keyword evidence="1 3" id="KW-0853">WD repeat</keyword>
<dbReference type="PROSITE" id="PS00678">
    <property type="entry name" value="WD_REPEATS_1"/>
    <property type="match status" value="1"/>
</dbReference>
<dbReference type="InterPro" id="IPR015943">
    <property type="entry name" value="WD40/YVTN_repeat-like_dom_sf"/>
</dbReference>
<dbReference type="SMART" id="SM00320">
    <property type="entry name" value="WD40"/>
    <property type="match status" value="5"/>
</dbReference>
<feature type="region of interest" description="Disordered" evidence="4">
    <location>
        <begin position="109"/>
        <end position="128"/>
    </location>
</feature>
<evidence type="ECO:0000256" key="1">
    <source>
        <dbReference type="ARBA" id="ARBA00022574"/>
    </source>
</evidence>
<accession>A0ABR4N851</accession>
<gene>
    <name evidence="5" type="ORF">HK105_204814</name>
</gene>
<dbReference type="EMBL" id="JADGIZ020000022">
    <property type="protein sequence ID" value="KAL2915629.1"/>
    <property type="molecule type" value="Genomic_DNA"/>
</dbReference>
<organism evidence="5 6">
    <name type="scientific">Polyrhizophydium stewartii</name>
    <dbReference type="NCBI Taxonomy" id="2732419"/>
    <lineage>
        <taxon>Eukaryota</taxon>
        <taxon>Fungi</taxon>
        <taxon>Fungi incertae sedis</taxon>
        <taxon>Chytridiomycota</taxon>
        <taxon>Chytridiomycota incertae sedis</taxon>
        <taxon>Chytridiomycetes</taxon>
        <taxon>Rhizophydiales</taxon>
        <taxon>Rhizophydiales incertae sedis</taxon>
        <taxon>Polyrhizophydium</taxon>
    </lineage>
</organism>
<dbReference type="Pfam" id="PF00400">
    <property type="entry name" value="WD40"/>
    <property type="match status" value="4"/>
</dbReference>
<dbReference type="InterPro" id="IPR036047">
    <property type="entry name" value="F-box-like_dom_sf"/>
</dbReference>
<evidence type="ECO:0000256" key="4">
    <source>
        <dbReference type="SAM" id="MobiDB-lite"/>
    </source>
</evidence>
<keyword evidence="6" id="KW-1185">Reference proteome</keyword>
<protein>
    <submittedName>
        <fullName evidence="5">Uncharacterized protein</fullName>
    </submittedName>
</protein>
<evidence type="ECO:0000313" key="6">
    <source>
        <dbReference type="Proteomes" id="UP001527925"/>
    </source>
</evidence>
<evidence type="ECO:0000313" key="5">
    <source>
        <dbReference type="EMBL" id="KAL2915629.1"/>
    </source>
</evidence>
<sequence>MQVLDACSPKELRFVHQQLVQRGSHGVDFLRMLPVELGQQILSHLDVRSLGRAQQASGGGGGGGGGDAALRARRGRAGADARRQAPLWRSVSEAAVVWEAMLRSLRRGWPDTPAGAPAGGPAGGEPPQLRRLGIADLRRECRALRAREHTWRCCRPIRRALFPHADKVTALRIRGGVMASGSYDRMCSVWDVASQRLLHMFETHTVSCIDLAPAHGVVATGSFNREIRIWQMETGECLQTLTQHVNAVLALCMDGDMVFSGGADCLLIAWDWRRGSLAGTFAGHHGKISAVCCARVCGELLLFSASFDGTLRCWSTRTFQCIASARFGQPVLCMDVGDGIIAAGTDQAVVLIAVKARVDATGGVAVDLGARRELQLETSFGRAVHHVALNGRFLAAFGRELTVWGLDPPVLHQRLIEGDGLSHGSLAMDSSCVVVGEADGHVVVFDFTPARGVSPV</sequence>
<evidence type="ECO:0000256" key="3">
    <source>
        <dbReference type="PROSITE-ProRule" id="PRU00221"/>
    </source>
</evidence>
<dbReference type="SUPFAM" id="SSF81383">
    <property type="entry name" value="F-box domain"/>
    <property type="match status" value="1"/>
</dbReference>
<dbReference type="InterPro" id="IPR001680">
    <property type="entry name" value="WD40_rpt"/>
</dbReference>
<dbReference type="PROSITE" id="PS50082">
    <property type="entry name" value="WD_REPEATS_2"/>
    <property type="match status" value="2"/>
</dbReference>
<evidence type="ECO:0000256" key="2">
    <source>
        <dbReference type="ARBA" id="ARBA00022737"/>
    </source>
</evidence>
<dbReference type="InterPro" id="IPR036322">
    <property type="entry name" value="WD40_repeat_dom_sf"/>
</dbReference>
<comment type="caution">
    <text evidence="5">The sequence shown here is derived from an EMBL/GenBank/DDBJ whole genome shotgun (WGS) entry which is preliminary data.</text>
</comment>
<feature type="compositionally biased region" description="Gly residues" evidence="4">
    <location>
        <begin position="57"/>
        <end position="67"/>
    </location>
</feature>
<dbReference type="PANTHER" id="PTHR22847">
    <property type="entry name" value="WD40 REPEAT PROTEIN"/>
    <property type="match status" value="1"/>
</dbReference>
<reference evidence="5 6" key="1">
    <citation type="submission" date="2023-09" db="EMBL/GenBank/DDBJ databases">
        <title>Pangenome analysis of Batrachochytrium dendrobatidis and related Chytrids.</title>
        <authorList>
            <person name="Yacoub M.N."/>
            <person name="Stajich J.E."/>
            <person name="James T.Y."/>
        </authorList>
    </citation>
    <scope>NUCLEOTIDE SEQUENCE [LARGE SCALE GENOMIC DNA]</scope>
    <source>
        <strain evidence="5 6">JEL0888</strain>
    </source>
</reference>
<keyword evidence="2" id="KW-0677">Repeat</keyword>
<dbReference type="SUPFAM" id="SSF50978">
    <property type="entry name" value="WD40 repeat-like"/>
    <property type="match status" value="1"/>
</dbReference>
<feature type="region of interest" description="Disordered" evidence="4">
    <location>
        <begin position="53"/>
        <end position="76"/>
    </location>
</feature>
<dbReference type="Gene3D" id="1.20.1280.50">
    <property type="match status" value="1"/>
</dbReference>
<feature type="repeat" description="WD" evidence="3">
    <location>
        <begin position="199"/>
        <end position="240"/>
    </location>
</feature>
<dbReference type="Proteomes" id="UP001527925">
    <property type="component" value="Unassembled WGS sequence"/>
</dbReference>